<feature type="compositionally biased region" description="Low complexity" evidence="2">
    <location>
        <begin position="241"/>
        <end position="251"/>
    </location>
</feature>
<evidence type="ECO:0000256" key="2">
    <source>
        <dbReference type="SAM" id="MobiDB-lite"/>
    </source>
</evidence>
<feature type="compositionally biased region" description="Basic and acidic residues" evidence="2">
    <location>
        <begin position="93"/>
        <end position="103"/>
    </location>
</feature>
<feature type="coiled-coil region" evidence="1">
    <location>
        <begin position="15"/>
        <end position="42"/>
    </location>
</feature>
<evidence type="ECO:0000313" key="3">
    <source>
        <dbReference type="EMBL" id="KAA0145898.1"/>
    </source>
</evidence>
<feature type="region of interest" description="Disordered" evidence="2">
    <location>
        <begin position="472"/>
        <end position="596"/>
    </location>
</feature>
<feature type="compositionally biased region" description="Low complexity" evidence="2">
    <location>
        <begin position="419"/>
        <end position="439"/>
    </location>
</feature>
<dbReference type="AlphaFoldDB" id="A0A5A8BZ32"/>
<gene>
    <name evidence="3" type="ORF">FNF31_07914</name>
</gene>
<evidence type="ECO:0000256" key="1">
    <source>
        <dbReference type="SAM" id="Coils"/>
    </source>
</evidence>
<protein>
    <recommendedName>
        <fullName evidence="5">EF-hand domain-containing protein</fullName>
    </recommendedName>
</protein>
<feature type="coiled-coil region" evidence="1">
    <location>
        <begin position="263"/>
        <end position="304"/>
    </location>
</feature>
<dbReference type="EMBL" id="VLTM01000215">
    <property type="protein sequence ID" value="KAA0145898.1"/>
    <property type="molecule type" value="Genomic_DNA"/>
</dbReference>
<comment type="caution">
    <text evidence="3">The sequence shown here is derived from an EMBL/GenBank/DDBJ whole genome shotgun (WGS) entry which is preliminary data.</text>
</comment>
<evidence type="ECO:0000313" key="4">
    <source>
        <dbReference type="Proteomes" id="UP000325113"/>
    </source>
</evidence>
<feature type="compositionally biased region" description="Low complexity" evidence="2">
    <location>
        <begin position="71"/>
        <end position="92"/>
    </location>
</feature>
<keyword evidence="1" id="KW-0175">Coiled coil</keyword>
<reference evidence="3 4" key="1">
    <citation type="submission" date="2019-07" db="EMBL/GenBank/DDBJ databases">
        <title>Genomes of Cafeteria roenbergensis.</title>
        <authorList>
            <person name="Fischer M.G."/>
            <person name="Hackl T."/>
            <person name="Roman M."/>
        </authorList>
    </citation>
    <scope>NUCLEOTIDE SEQUENCE [LARGE SCALE GENOMIC DNA]</scope>
    <source>
        <strain evidence="3 4">Cflag</strain>
    </source>
</reference>
<dbReference type="Proteomes" id="UP000325113">
    <property type="component" value="Unassembled WGS sequence"/>
</dbReference>
<sequence length="974" mass="101781">MASALSPRHAEVQELRAVEEYIRREREECEMLERQIVAMAVDAGIPSGSAAEEELGEDPYARPQRSGAKQVAAQGSAPVSGSSGSSSSTAVVPHERSAAEGARDAAASLVAAHPHGVSSGSMRRSVSPTATHQMVTRGGSTVAVLLPRTRRTPAKQQAVPGRAGSGRKLIPPSFSRAQRFKGPHAIAQTTASPGPGAYNTMHSDFSGCPGVVGAEAEAAESRVKAAIAGGAEGAPSPPKPAAGGAAADGAGPSHGGRRNPLSQAKLVAQLEASQAREKELRRQLASTTRRVDEARGQLTAFQNQTRTRLRDAEALAARRSAVVEAARGRVAAMRKAFAEIERAAHSLCDAVVAAEGSLGVGGGRTAFGRLKQLAFGLDDTLSASLPAFARQTAAGGQPADAAEAEMALAASPRPAAPLAAPAAAAAGRGRSPGERAPPSTLSSAMVPRTGAGAPAGVSAADVGLFVRRAVEKERSRSHQEKLAARQAKEEESIRRTVGPAATAMHVTRSAQSPSPRRRLRGSSPTRPAPAPPAPGSPAAGSQHRARSAGPGGRHAGFSPMVRKPASAAAAGPAGRSPASGDGRPAESAPESPEAELQLTVEQKVRYVFAFYLGFGQRDKEINAMRHTGWARFTRAAGIVPHLLSPADVDIAFSKEVAHRTAGTQLGGALVFEQFIAALADLATRIHRGPEAAPDDEEDHNALRSLLESHVLPLFDELCNDATFIQEVVNVGATDDLEAFADEFLSPGVIAFLNGNKGALSSLFQRFAMIEDPGKPPRGSPQAAAAALASPSPDGVLRAMQERHAGWQELQRSNRQMSRWAFGQFISAMKLAPGVLNRRDLINIFRQANRGVAQDDFPDALSYPEFVEVLALVARSAYAADTAFVTLVDRLMLLFYDMAQRGADFVGEELRLVRSVSRVVKQRLAEAESSREADTQAAAAHQRSVISSVMASVDADSHAGATGTVSEPTTPEARP</sequence>
<accession>A0A5A8BZ32</accession>
<evidence type="ECO:0008006" key="5">
    <source>
        <dbReference type="Google" id="ProtNLM"/>
    </source>
</evidence>
<feature type="region of interest" description="Disordered" evidence="2">
    <location>
        <begin position="955"/>
        <end position="974"/>
    </location>
</feature>
<feature type="region of interest" description="Disordered" evidence="2">
    <location>
        <begin position="48"/>
        <end position="134"/>
    </location>
</feature>
<feature type="compositionally biased region" description="Low complexity" evidence="2">
    <location>
        <begin position="116"/>
        <end position="127"/>
    </location>
</feature>
<dbReference type="SUPFAM" id="SSF47473">
    <property type="entry name" value="EF-hand"/>
    <property type="match status" value="1"/>
</dbReference>
<dbReference type="InterPro" id="IPR011992">
    <property type="entry name" value="EF-hand-dom_pair"/>
</dbReference>
<feature type="compositionally biased region" description="Basic and acidic residues" evidence="2">
    <location>
        <begin position="472"/>
        <end position="494"/>
    </location>
</feature>
<feature type="compositionally biased region" description="Low complexity" evidence="2">
    <location>
        <begin position="564"/>
        <end position="595"/>
    </location>
</feature>
<dbReference type="Gene3D" id="1.10.238.10">
    <property type="entry name" value="EF-hand"/>
    <property type="match status" value="1"/>
</dbReference>
<feature type="region of interest" description="Disordered" evidence="2">
    <location>
        <begin position="419"/>
        <end position="456"/>
    </location>
</feature>
<feature type="region of interest" description="Disordered" evidence="2">
    <location>
        <begin position="229"/>
        <end position="260"/>
    </location>
</feature>
<name>A0A5A8BZ32_CAFRO</name>
<organism evidence="3 4">
    <name type="scientific">Cafeteria roenbergensis</name>
    <name type="common">Marine flagellate</name>
    <dbReference type="NCBI Taxonomy" id="33653"/>
    <lineage>
        <taxon>Eukaryota</taxon>
        <taxon>Sar</taxon>
        <taxon>Stramenopiles</taxon>
        <taxon>Bigyra</taxon>
        <taxon>Opalozoa</taxon>
        <taxon>Bicosoecida</taxon>
        <taxon>Cafeteriaceae</taxon>
        <taxon>Cafeteria</taxon>
    </lineage>
</organism>
<proteinExistence type="predicted"/>
<feature type="region of interest" description="Disordered" evidence="2">
    <location>
        <begin position="151"/>
        <end position="170"/>
    </location>
</feature>
<feature type="compositionally biased region" description="Pro residues" evidence="2">
    <location>
        <begin position="526"/>
        <end position="535"/>
    </location>
</feature>